<dbReference type="GO" id="GO:0005886">
    <property type="term" value="C:plasma membrane"/>
    <property type="evidence" value="ECO:0007669"/>
    <property type="project" value="UniProtKB-SubCell"/>
</dbReference>
<name>A0A917SDZ0_9ACTN</name>
<feature type="transmembrane region" description="Helical" evidence="7">
    <location>
        <begin position="127"/>
        <end position="152"/>
    </location>
</feature>
<comment type="subcellular location">
    <subcellularLocation>
        <location evidence="1">Cell membrane</location>
        <topology evidence="1">Multi-pass membrane protein</topology>
    </subcellularLocation>
</comment>
<evidence type="ECO:0000256" key="7">
    <source>
        <dbReference type="SAM" id="Phobius"/>
    </source>
</evidence>
<evidence type="ECO:0000256" key="3">
    <source>
        <dbReference type="ARBA" id="ARBA00022475"/>
    </source>
</evidence>
<feature type="transmembrane region" description="Helical" evidence="7">
    <location>
        <begin position="61"/>
        <end position="85"/>
    </location>
</feature>
<dbReference type="Pfam" id="PF00083">
    <property type="entry name" value="Sugar_tr"/>
    <property type="match status" value="1"/>
</dbReference>
<evidence type="ECO:0000256" key="5">
    <source>
        <dbReference type="ARBA" id="ARBA00022989"/>
    </source>
</evidence>
<feature type="transmembrane region" description="Helical" evidence="7">
    <location>
        <begin position="196"/>
        <end position="218"/>
    </location>
</feature>
<evidence type="ECO:0000256" key="2">
    <source>
        <dbReference type="ARBA" id="ARBA00022448"/>
    </source>
</evidence>
<keyword evidence="3" id="KW-1003">Cell membrane</keyword>
<reference evidence="9" key="1">
    <citation type="journal article" date="2014" name="Int. J. Syst. Evol. Microbiol.">
        <title>Complete genome sequence of Corynebacterium casei LMG S-19264T (=DSM 44701T), isolated from a smear-ripened cheese.</title>
        <authorList>
            <consortium name="US DOE Joint Genome Institute (JGI-PGF)"/>
            <person name="Walter F."/>
            <person name="Albersmeier A."/>
            <person name="Kalinowski J."/>
            <person name="Ruckert C."/>
        </authorList>
    </citation>
    <scope>NUCLEOTIDE SEQUENCE</scope>
    <source>
        <strain evidence="9">CGMCC 4.7306</strain>
    </source>
</reference>
<evidence type="ECO:0000256" key="4">
    <source>
        <dbReference type="ARBA" id="ARBA00022692"/>
    </source>
</evidence>
<keyword evidence="2" id="KW-0813">Transport</keyword>
<feature type="transmembrane region" description="Helical" evidence="7">
    <location>
        <begin position="406"/>
        <end position="426"/>
    </location>
</feature>
<reference evidence="9" key="2">
    <citation type="submission" date="2020-09" db="EMBL/GenBank/DDBJ databases">
        <authorList>
            <person name="Sun Q."/>
            <person name="Zhou Y."/>
        </authorList>
    </citation>
    <scope>NUCLEOTIDE SEQUENCE</scope>
    <source>
        <strain evidence="9">CGMCC 4.7306</strain>
    </source>
</reference>
<dbReference type="PANTHER" id="PTHR43045:SF1">
    <property type="entry name" value="SHIKIMATE TRANSPORTER"/>
    <property type="match status" value="1"/>
</dbReference>
<dbReference type="PROSITE" id="PS00216">
    <property type="entry name" value="SUGAR_TRANSPORT_1"/>
    <property type="match status" value="1"/>
</dbReference>
<dbReference type="InterPro" id="IPR011701">
    <property type="entry name" value="MFS"/>
</dbReference>
<organism evidence="9 10">
    <name type="scientific">Microlunatus endophyticus</name>
    <dbReference type="NCBI Taxonomy" id="1716077"/>
    <lineage>
        <taxon>Bacteria</taxon>
        <taxon>Bacillati</taxon>
        <taxon>Actinomycetota</taxon>
        <taxon>Actinomycetes</taxon>
        <taxon>Propionibacteriales</taxon>
        <taxon>Propionibacteriaceae</taxon>
        <taxon>Microlunatus</taxon>
    </lineage>
</organism>
<sequence>MSGTQPMAGPTGGRGPISPAARRTVLASFLGSLFEWYDFGIYGTTSAIVFDQVFFPKESPAVGTLLALTTAAVGYFTRPIGGIIFGHFGDRVGRKQLLVITMLIMGIPTLIIGFLPGYAKIGILGPILLLLMRLVQGVGLGGEYAGAALATIESVPQNRRGFFGSIPQLGNPIGGLLGAVLVLAATSVAGDDVYAAWLWRAPFLISVVLLVYAMVVRLRLVETGDFHKLVEDRGVQKSPLITVLRYHWRPLLLGLGARCADAISGNIAIVPYIVTFLHLSNSTSLATTIIPAIFAVPLMLSMGAVSDRIGRKRMFVIGLCVLAVTIFPLFALLNTKIFWLMVLGIVIMKLGNSTQFAVQSAFLSDVFPTEVRYTAVSLVYQLTAIIGGLTGPACVAILIASNGSPWPLAAAVTAAILVSVGCALGMRARVSTETMQPVQA</sequence>
<evidence type="ECO:0000256" key="1">
    <source>
        <dbReference type="ARBA" id="ARBA00004651"/>
    </source>
</evidence>
<dbReference type="GO" id="GO:0022857">
    <property type="term" value="F:transmembrane transporter activity"/>
    <property type="evidence" value="ECO:0007669"/>
    <property type="project" value="InterPro"/>
</dbReference>
<evidence type="ECO:0000313" key="10">
    <source>
        <dbReference type="Proteomes" id="UP000613840"/>
    </source>
</evidence>
<dbReference type="Pfam" id="PF07690">
    <property type="entry name" value="MFS_1"/>
    <property type="match status" value="1"/>
</dbReference>
<feature type="transmembrane region" description="Helical" evidence="7">
    <location>
        <begin position="378"/>
        <end position="400"/>
    </location>
</feature>
<dbReference type="PANTHER" id="PTHR43045">
    <property type="entry name" value="SHIKIMATE TRANSPORTER"/>
    <property type="match status" value="1"/>
</dbReference>
<feature type="transmembrane region" description="Helical" evidence="7">
    <location>
        <begin position="173"/>
        <end position="190"/>
    </location>
</feature>
<keyword evidence="10" id="KW-1185">Reference proteome</keyword>
<evidence type="ECO:0000256" key="6">
    <source>
        <dbReference type="ARBA" id="ARBA00023136"/>
    </source>
</evidence>
<dbReference type="InterPro" id="IPR036259">
    <property type="entry name" value="MFS_trans_sf"/>
</dbReference>
<keyword evidence="5 7" id="KW-1133">Transmembrane helix</keyword>
<dbReference type="SUPFAM" id="SSF103473">
    <property type="entry name" value="MFS general substrate transporter"/>
    <property type="match status" value="1"/>
</dbReference>
<feature type="transmembrane region" description="Helical" evidence="7">
    <location>
        <begin position="285"/>
        <end position="305"/>
    </location>
</feature>
<feature type="transmembrane region" description="Helical" evidence="7">
    <location>
        <begin position="314"/>
        <end position="331"/>
    </location>
</feature>
<keyword evidence="6 7" id="KW-0472">Membrane</keyword>
<dbReference type="InterPro" id="IPR020846">
    <property type="entry name" value="MFS_dom"/>
</dbReference>
<dbReference type="AlphaFoldDB" id="A0A917SDZ0"/>
<dbReference type="InterPro" id="IPR005829">
    <property type="entry name" value="Sugar_transporter_CS"/>
</dbReference>
<dbReference type="Proteomes" id="UP000613840">
    <property type="component" value="Unassembled WGS sequence"/>
</dbReference>
<evidence type="ECO:0000259" key="8">
    <source>
        <dbReference type="PROSITE" id="PS50850"/>
    </source>
</evidence>
<dbReference type="InterPro" id="IPR005828">
    <property type="entry name" value="MFS_sugar_transport-like"/>
</dbReference>
<dbReference type="PROSITE" id="PS50850">
    <property type="entry name" value="MFS"/>
    <property type="match status" value="1"/>
</dbReference>
<evidence type="ECO:0000313" key="9">
    <source>
        <dbReference type="EMBL" id="GGL73421.1"/>
    </source>
</evidence>
<protein>
    <submittedName>
        <fullName evidence="9">MFS transporter</fullName>
    </submittedName>
</protein>
<dbReference type="Gene3D" id="1.20.1250.20">
    <property type="entry name" value="MFS general substrate transporter like domains"/>
    <property type="match status" value="2"/>
</dbReference>
<comment type="caution">
    <text evidence="9">The sequence shown here is derived from an EMBL/GenBank/DDBJ whole genome shotgun (WGS) entry which is preliminary data.</text>
</comment>
<feature type="domain" description="Major facilitator superfamily (MFS) profile" evidence="8">
    <location>
        <begin position="24"/>
        <end position="433"/>
    </location>
</feature>
<gene>
    <name evidence="9" type="ORF">GCM10011575_34720</name>
</gene>
<feature type="transmembrane region" description="Helical" evidence="7">
    <location>
        <begin position="337"/>
        <end position="358"/>
    </location>
</feature>
<accession>A0A917SDZ0</accession>
<proteinExistence type="predicted"/>
<dbReference type="EMBL" id="BMMZ01000009">
    <property type="protein sequence ID" value="GGL73421.1"/>
    <property type="molecule type" value="Genomic_DNA"/>
</dbReference>
<dbReference type="RefSeq" id="WP_188896634.1">
    <property type="nucleotide sequence ID" value="NZ_BMMZ01000009.1"/>
</dbReference>
<feature type="transmembrane region" description="Helical" evidence="7">
    <location>
        <begin position="251"/>
        <end position="273"/>
    </location>
</feature>
<keyword evidence="4 7" id="KW-0812">Transmembrane</keyword>
<feature type="transmembrane region" description="Helical" evidence="7">
    <location>
        <begin position="97"/>
        <end position="115"/>
    </location>
</feature>